<dbReference type="InterPro" id="IPR017871">
    <property type="entry name" value="ABC_transporter-like_CS"/>
</dbReference>
<dbReference type="Proteomes" id="UP001595699">
    <property type="component" value="Unassembled WGS sequence"/>
</dbReference>
<evidence type="ECO:0000313" key="10">
    <source>
        <dbReference type="EMBL" id="MFC3764000.1"/>
    </source>
</evidence>
<dbReference type="InterPro" id="IPR036640">
    <property type="entry name" value="ABC1_TM_sf"/>
</dbReference>
<dbReference type="SUPFAM" id="SSF90123">
    <property type="entry name" value="ABC transporter transmembrane region"/>
    <property type="match status" value="1"/>
</dbReference>
<keyword evidence="3" id="KW-0547">Nucleotide-binding</keyword>
<feature type="transmembrane region" description="Helical" evidence="7">
    <location>
        <begin position="186"/>
        <end position="207"/>
    </location>
</feature>
<evidence type="ECO:0000256" key="6">
    <source>
        <dbReference type="ARBA" id="ARBA00023136"/>
    </source>
</evidence>
<dbReference type="CDD" id="cd03254">
    <property type="entry name" value="ABCC_Glucan_exporter_like"/>
    <property type="match status" value="1"/>
</dbReference>
<evidence type="ECO:0000256" key="4">
    <source>
        <dbReference type="ARBA" id="ARBA00022840"/>
    </source>
</evidence>
<dbReference type="CDD" id="cd18547">
    <property type="entry name" value="ABC_6TM_Tm288_like"/>
    <property type="match status" value="1"/>
</dbReference>
<dbReference type="PANTHER" id="PTHR43394">
    <property type="entry name" value="ATP-DEPENDENT PERMEASE MDL1, MITOCHONDRIAL"/>
    <property type="match status" value="1"/>
</dbReference>
<name>A0ABV7YF90_9ACTN</name>
<evidence type="ECO:0000256" key="2">
    <source>
        <dbReference type="ARBA" id="ARBA00022692"/>
    </source>
</evidence>
<keyword evidence="2 7" id="KW-0812">Transmembrane</keyword>
<keyword evidence="4 10" id="KW-0067">ATP-binding</keyword>
<dbReference type="GO" id="GO:0005524">
    <property type="term" value="F:ATP binding"/>
    <property type="evidence" value="ECO:0007669"/>
    <property type="project" value="UniProtKB-KW"/>
</dbReference>
<evidence type="ECO:0000259" key="8">
    <source>
        <dbReference type="PROSITE" id="PS50893"/>
    </source>
</evidence>
<accession>A0ABV7YF90</accession>
<dbReference type="PROSITE" id="PS00211">
    <property type="entry name" value="ABC_TRANSPORTER_1"/>
    <property type="match status" value="1"/>
</dbReference>
<feature type="domain" description="ABC transporter" evidence="8">
    <location>
        <begin position="388"/>
        <end position="623"/>
    </location>
</feature>
<evidence type="ECO:0000256" key="1">
    <source>
        <dbReference type="ARBA" id="ARBA00004651"/>
    </source>
</evidence>
<sequence>MGGPSMEKSLDFKGSSLRLLKSLAPERMLIIVTLLLTAGSVALSVIGPKVLGHATDLIFNGILGKQIPPGVTKEEAVAGLRARGEDTLADLFNSVDLTPGQGIDFDQVARILTFVLVIYVGASLLMLFQGWLTTTIVQRAVFRMREAAEHKLSRLPLKYFDQQPKGEVLSRVTNDMDNLAQTLQQTLSQMVTSLLTIVGVLTMMFLISPLLALIALVTVPLSVVIVAIIGKRAQPQFVKQWATTGQLNAHIEEMYTGHQLVKVFGQQEHAEKTFAEHNDTLFNASYRAQFISGCIQPAMFFIGNINYVLVAVVGALRVASGALTLGDVQAFIQYSRQFSQPLTQVASMANLLQSGVASAERIFALLDAEEQSPEPSKPERPSVVRGRVEFQNVSFRYLEDKPLIENLSLVVEPGQTVAIVGPTGAGKTTLVNLLMRFYEIDSGRITLDGVDVSKMTREELRDQTGMVLQDTWLFGGSIADNIAYGAETDVSMERITEAAQATHVDHFVRTLPDGYDTKIDEEGSNVSAGEKQLITIARAFLAEPAILILDEATSSVDTRTELLIQRAMNSLRTGRTSFVIAHRLSTIRDADLILVMESGRIVEQGTHDALLASDGAYARLYAAQFAQAVAEVD</sequence>
<dbReference type="InterPro" id="IPR003593">
    <property type="entry name" value="AAA+_ATPase"/>
</dbReference>
<organism evidence="10 11">
    <name type="scientific">Tenggerimyces flavus</name>
    <dbReference type="NCBI Taxonomy" id="1708749"/>
    <lineage>
        <taxon>Bacteria</taxon>
        <taxon>Bacillati</taxon>
        <taxon>Actinomycetota</taxon>
        <taxon>Actinomycetes</taxon>
        <taxon>Propionibacteriales</taxon>
        <taxon>Nocardioidaceae</taxon>
        <taxon>Tenggerimyces</taxon>
    </lineage>
</organism>
<feature type="domain" description="ABC transmembrane type-1" evidence="9">
    <location>
        <begin position="31"/>
        <end position="354"/>
    </location>
</feature>
<comment type="subcellular location">
    <subcellularLocation>
        <location evidence="1">Cell membrane</location>
        <topology evidence="1">Multi-pass membrane protein</topology>
    </subcellularLocation>
</comment>
<proteinExistence type="predicted"/>
<dbReference type="Gene3D" id="1.20.1560.10">
    <property type="entry name" value="ABC transporter type 1, transmembrane domain"/>
    <property type="match status" value="1"/>
</dbReference>
<evidence type="ECO:0000313" key="11">
    <source>
        <dbReference type="Proteomes" id="UP001595699"/>
    </source>
</evidence>
<evidence type="ECO:0000256" key="5">
    <source>
        <dbReference type="ARBA" id="ARBA00022989"/>
    </source>
</evidence>
<dbReference type="InterPro" id="IPR011527">
    <property type="entry name" value="ABC1_TM_dom"/>
</dbReference>
<feature type="transmembrane region" description="Helical" evidence="7">
    <location>
        <begin position="213"/>
        <end position="230"/>
    </location>
</feature>
<dbReference type="Pfam" id="PF00005">
    <property type="entry name" value="ABC_tran"/>
    <property type="match status" value="1"/>
</dbReference>
<comment type="caution">
    <text evidence="10">The sequence shown here is derived from an EMBL/GenBank/DDBJ whole genome shotgun (WGS) entry which is preliminary data.</text>
</comment>
<evidence type="ECO:0000256" key="7">
    <source>
        <dbReference type="SAM" id="Phobius"/>
    </source>
</evidence>
<dbReference type="SUPFAM" id="SSF52540">
    <property type="entry name" value="P-loop containing nucleoside triphosphate hydrolases"/>
    <property type="match status" value="1"/>
</dbReference>
<dbReference type="EMBL" id="JBHRZH010000022">
    <property type="protein sequence ID" value="MFC3764000.1"/>
    <property type="molecule type" value="Genomic_DNA"/>
</dbReference>
<dbReference type="PANTHER" id="PTHR43394:SF1">
    <property type="entry name" value="ATP-BINDING CASSETTE SUB-FAMILY B MEMBER 10, MITOCHONDRIAL"/>
    <property type="match status" value="1"/>
</dbReference>
<feature type="transmembrane region" description="Helical" evidence="7">
    <location>
        <begin position="111"/>
        <end position="137"/>
    </location>
</feature>
<keyword evidence="11" id="KW-1185">Reference proteome</keyword>
<feature type="transmembrane region" description="Helical" evidence="7">
    <location>
        <begin position="28"/>
        <end position="47"/>
    </location>
</feature>
<evidence type="ECO:0000256" key="3">
    <source>
        <dbReference type="ARBA" id="ARBA00022741"/>
    </source>
</evidence>
<dbReference type="PROSITE" id="PS50929">
    <property type="entry name" value="ABC_TM1F"/>
    <property type="match status" value="1"/>
</dbReference>
<dbReference type="InterPro" id="IPR003439">
    <property type="entry name" value="ABC_transporter-like_ATP-bd"/>
</dbReference>
<dbReference type="InterPro" id="IPR027417">
    <property type="entry name" value="P-loop_NTPase"/>
</dbReference>
<dbReference type="SMART" id="SM00382">
    <property type="entry name" value="AAA"/>
    <property type="match status" value="1"/>
</dbReference>
<dbReference type="InterPro" id="IPR039421">
    <property type="entry name" value="Type_1_exporter"/>
</dbReference>
<evidence type="ECO:0000259" key="9">
    <source>
        <dbReference type="PROSITE" id="PS50929"/>
    </source>
</evidence>
<dbReference type="PROSITE" id="PS50893">
    <property type="entry name" value="ABC_TRANSPORTER_2"/>
    <property type="match status" value="1"/>
</dbReference>
<keyword evidence="6 7" id="KW-0472">Membrane</keyword>
<dbReference type="Pfam" id="PF00664">
    <property type="entry name" value="ABC_membrane"/>
    <property type="match status" value="1"/>
</dbReference>
<dbReference type="Gene3D" id="3.40.50.300">
    <property type="entry name" value="P-loop containing nucleotide triphosphate hydrolases"/>
    <property type="match status" value="1"/>
</dbReference>
<dbReference type="RefSeq" id="WP_205122887.1">
    <property type="nucleotide sequence ID" value="NZ_JAFBCM010000001.1"/>
</dbReference>
<gene>
    <name evidence="10" type="ORF">ACFOUW_24415</name>
</gene>
<protein>
    <submittedName>
        <fullName evidence="10">ABC transporter ATP-binding protein</fullName>
    </submittedName>
</protein>
<reference evidence="11" key="1">
    <citation type="journal article" date="2019" name="Int. J. Syst. Evol. Microbiol.">
        <title>The Global Catalogue of Microorganisms (GCM) 10K type strain sequencing project: providing services to taxonomists for standard genome sequencing and annotation.</title>
        <authorList>
            <consortium name="The Broad Institute Genomics Platform"/>
            <consortium name="The Broad Institute Genome Sequencing Center for Infectious Disease"/>
            <person name="Wu L."/>
            <person name="Ma J."/>
        </authorList>
    </citation>
    <scope>NUCLEOTIDE SEQUENCE [LARGE SCALE GENOMIC DNA]</scope>
    <source>
        <strain evidence="11">CGMCC 4.7241</strain>
    </source>
</reference>
<keyword evidence="5 7" id="KW-1133">Transmembrane helix</keyword>